<protein>
    <submittedName>
        <fullName evidence="1">Uncharacterized protein</fullName>
    </submittedName>
</protein>
<keyword evidence="2" id="KW-1185">Reference proteome</keyword>
<reference evidence="1 2" key="1">
    <citation type="submission" date="2024-02" db="EMBL/GenBank/DDBJ databases">
        <authorList>
            <person name="Chen Y."/>
            <person name="Shah S."/>
            <person name="Dougan E. K."/>
            <person name="Thang M."/>
            <person name="Chan C."/>
        </authorList>
    </citation>
    <scope>NUCLEOTIDE SEQUENCE [LARGE SCALE GENOMIC DNA]</scope>
</reference>
<dbReference type="EMBL" id="CAXAMN010027395">
    <property type="protein sequence ID" value="CAK9110473.1"/>
    <property type="molecule type" value="Genomic_DNA"/>
</dbReference>
<dbReference type="Proteomes" id="UP001642484">
    <property type="component" value="Unassembled WGS sequence"/>
</dbReference>
<evidence type="ECO:0000313" key="1">
    <source>
        <dbReference type="EMBL" id="CAK9110473.1"/>
    </source>
</evidence>
<evidence type="ECO:0000313" key="2">
    <source>
        <dbReference type="Proteomes" id="UP001642484"/>
    </source>
</evidence>
<sequence>MSRIRKLRSRSFEAVGLMRDLTAVNLGRLYKCLEVQLSSLLTSTVRMHTCPSCRQATSLGLRVSRGVHHVGVTALSAHNRQRGSLNPMSLAQLFFERLERAAFAECACI</sequence>
<proteinExistence type="predicted"/>
<name>A0ABP0SDP1_9DINO</name>
<accession>A0ABP0SDP1</accession>
<comment type="caution">
    <text evidence="1">The sequence shown here is derived from an EMBL/GenBank/DDBJ whole genome shotgun (WGS) entry which is preliminary data.</text>
</comment>
<gene>
    <name evidence="1" type="ORF">CCMP2556_LOCUS51350</name>
</gene>
<organism evidence="1 2">
    <name type="scientific">Durusdinium trenchii</name>
    <dbReference type="NCBI Taxonomy" id="1381693"/>
    <lineage>
        <taxon>Eukaryota</taxon>
        <taxon>Sar</taxon>
        <taxon>Alveolata</taxon>
        <taxon>Dinophyceae</taxon>
        <taxon>Suessiales</taxon>
        <taxon>Symbiodiniaceae</taxon>
        <taxon>Durusdinium</taxon>
    </lineage>
</organism>